<name>A0A542DF27_AMYCI</name>
<accession>A0A542DF27</accession>
<keyword evidence="3" id="KW-1185">Reference proteome</keyword>
<organism evidence="2 3">
    <name type="scientific">Amycolatopsis cihanbeyliensis</name>
    <dbReference type="NCBI Taxonomy" id="1128664"/>
    <lineage>
        <taxon>Bacteria</taxon>
        <taxon>Bacillati</taxon>
        <taxon>Actinomycetota</taxon>
        <taxon>Actinomycetes</taxon>
        <taxon>Pseudonocardiales</taxon>
        <taxon>Pseudonocardiaceae</taxon>
        <taxon>Amycolatopsis</taxon>
    </lineage>
</organism>
<reference evidence="2 3" key="1">
    <citation type="submission" date="2019-06" db="EMBL/GenBank/DDBJ databases">
        <title>Sequencing the genomes of 1000 actinobacteria strains.</title>
        <authorList>
            <person name="Klenk H.-P."/>
        </authorList>
    </citation>
    <scope>NUCLEOTIDE SEQUENCE [LARGE SCALE GENOMIC DNA]</scope>
    <source>
        <strain evidence="2 3">DSM 45679</strain>
    </source>
</reference>
<evidence type="ECO:0000259" key="1">
    <source>
        <dbReference type="PROSITE" id="PS51819"/>
    </source>
</evidence>
<dbReference type="AlphaFoldDB" id="A0A542DF27"/>
<dbReference type="Gene3D" id="3.10.180.10">
    <property type="entry name" value="2,3-Dihydroxybiphenyl 1,2-Dioxygenase, domain 1"/>
    <property type="match status" value="1"/>
</dbReference>
<evidence type="ECO:0000313" key="2">
    <source>
        <dbReference type="EMBL" id="TQJ01650.1"/>
    </source>
</evidence>
<dbReference type="Pfam" id="PF00903">
    <property type="entry name" value="Glyoxalase"/>
    <property type="match status" value="1"/>
</dbReference>
<sequence length="155" mass="17888">MPRSAGMKLHHLGVQTTDIDNCLEWYLEFFGAQKEWQLDHFSELTQRRLPGIRRLVEISAGDVRIHLFDRAGHSEMQPDPNGFIFQHVCVSVSSPEELGEMRSKWIELYESGRFSFASTEQPTEIVVDDEGVQSLYVYDVNGLEYEISYMPEGTR</sequence>
<gene>
    <name evidence="2" type="ORF">FB471_1348</name>
</gene>
<feature type="domain" description="VOC" evidence="1">
    <location>
        <begin position="8"/>
        <end position="150"/>
    </location>
</feature>
<dbReference type="Proteomes" id="UP000320876">
    <property type="component" value="Unassembled WGS sequence"/>
</dbReference>
<dbReference type="SUPFAM" id="SSF54593">
    <property type="entry name" value="Glyoxalase/Bleomycin resistance protein/Dihydroxybiphenyl dioxygenase"/>
    <property type="match status" value="1"/>
</dbReference>
<dbReference type="PROSITE" id="PS51819">
    <property type="entry name" value="VOC"/>
    <property type="match status" value="1"/>
</dbReference>
<dbReference type="CDD" id="cd06587">
    <property type="entry name" value="VOC"/>
    <property type="match status" value="1"/>
</dbReference>
<dbReference type="InterPro" id="IPR037523">
    <property type="entry name" value="VOC_core"/>
</dbReference>
<dbReference type="EMBL" id="VFML01000001">
    <property type="protein sequence ID" value="TQJ01650.1"/>
    <property type="molecule type" value="Genomic_DNA"/>
</dbReference>
<protein>
    <recommendedName>
        <fullName evidence="1">VOC domain-containing protein</fullName>
    </recommendedName>
</protein>
<comment type="caution">
    <text evidence="2">The sequence shown here is derived from an EMBL/GenBank/DDBJ whole genome shotgun (WGS) entry which is preliminary data.</text>
</comment>
<dbReference type="InterPro" id="IPR029068">
    <property type="entry name" value="Glyas_Bleomycin-R_OHBP_Dase"/>
</dbReference>
<dbReference type="InterPro" id="IPR004360">
    <property type="entry name" value="Glyas_Fos-R_dOase_dom"/>
</dbReference>
<evidence type="ECO:0000313" key="3">
    <source>
        <dbReference type="Proteomes" id="UP000320876"/>
    </source>
</evidence>
<proteinExistence type="predicted"/>
<dbReference type="RefSeq" id="WP_170220733.1">
    <property type="nucleotide sequence ID" value="NZ_VFML01000001.1"/>
</dbReference>